<dbReference type="Pfam" id="PF12796">
    <property type="entry name" value="Ank_2"/>
    <property type="match status" value="1"/>
</dbReference>
<dbReference type="eggNOG" id="KOG0504">
    <property type="taxonomic scope" value="Eukaryota"/>
</dbReference>
<dbReference type="Gramene" id="LPERR09G05010.1">
    <property type="protein sequence ID" value="LPERR09G05010.1"/>
    <property type="gene ID" value="LPERR09G05010"/>
</dbReference>
<dbReference type="Pfam" id="PF13857">
    <property type="entry name" value="Ank_5"/>
    <property type="match status" value="1"/>
</dbReference>
<evidence type="ECO:0000256" key="7">
    <source>
        <dbReference type="SAM" id="MobiDB-lite"/>
    </source>
</evidence>
<evidence type="ECO:0000256" key="1">
    <source>
        <dbReference type="ARBA" id="ARBA00004141"/>
    </source>
</evidence>
<proteinExistence type="predicted"/>
<feature type="transmembrane region" description="Helical" evidence="8">
    <location>
        <begin position="619"/>
        <end position="641"/>
    </location>
</feature>
<organism evidence="10 11">
    <name type="scientific">Leersia perrieri</name>
    <dbReference type="NCBI Taxonomy" id="77586"/>
    <lineage>
        <taxon>Eukaryota</taxon>
        <taxon>Viridiplantae</taxon>
        <taxon>Streptophyta</taxon>
        <taxon>Embryophyta</taxon>
        <taxon>Tracheophyta</taxon>
        <taxon>Spermatophyta</taxon>
        <taxon>Magnoliopsida</taxon>
        <taxon>Liliopsida</taxon>
        <taxon>Poales</taxon>
        <taxon>Poaceae</taxon>
        <taxon>BOP clade</taxon>
        <taxon>Oryzoideae</taxon>
        <taxon>Oryzeae</taxon>
        <taxon>Oryzinae</taxon>
        <taxon>Leersia</taxon>
    </lineage>
</organism>
<keyword evidence="5" id="KW-0040">ANK repeat</keyword>
<dbReference type="InterPro" id="IPR002110">
    <property type="entry name" value="Ankyrin_rpt"/>
</dbReference>
<feature type="transmembrane region" description="Helical" evidence="8">
    <location>
        <begin position="504"/>
        <end position="527"/>
    </location>
</feature>
<dbReference type="HOGENOM" id="CLU_000134_36_5_1"/>
<feature type="transmembrane region" description="Helical" evidence="8">
    <location>
        <begin position="466"/>
        <end position="484"/>
    </location>
</feature>
<dbReference type="SMART" id="SM00248">
    <property type="entry name" value="ANK"/>
    <property type="match status" value="6"/>
</dbReference>
<evidence type="ECO:0000256" key="8">
    <source>
        <dbReference type="SAM" id="Phobius"/>
    </source>
</evidence>
<evidence type="ECO:0000259" key="9">
    <source>
        <dbReference type="Pfam" id="PF13962"/>
    </source>
</evidence>
<reference evidence="10" key="3">
    <citation type="submission" date="2015-04" db="UniProtKB">
        <authorList>
            <consortium name="EnsemblPlants"/>
        </authorList>
    </citation>
    <scope>IDENTIFICATION</scope>
</reference>
<dbReference type="EnsemblPlants" id="LPERR09G05010.1">
    <property type="protein sequence ID" value="LPERR09G05010.1"/>
    <property type="gene ID" value="LPERR09G05010"/>
</dbReference>
<keyword evidence="3" id="KW-0677">Repeat</keyword>
<accession>A0A0D9XCX9</accession>
<comment type="subcellular location">
    <subcellularLocation>
        <location evidence="1">Membrane</location>
        <topology evidence="1">Multi-pass membrane protein</topology>
    </subcellularLocation>
</comment>
<evidence type="ECO:0000256" key="5">
    <source>
        <dbReference type="ARBA" id="ARBA00023043"/>
    </source>
</evidence>
<dbReference type="SUPFAM" id="SSF48403">
    <property type="entry name" value="Ankyrin repeat"/>
    <property type="match status" value="1"/>
</dbReference>
<feature type="transmembrane region" description="Helical" evidence="8">
    <location>
        <begin position="539"/>
        <end position="556"/>
    </location>
</feature>
<feature type="compositionally biased region" description="Polar residues" evidence="7">
    <location>
        <begin position="64"/>
        <end position="99"/>
    </location>
</feature>
<reference evidence="10 11" key="1">
    <citation type="submission" date="2012-08" db="EMBL/GenBank/DDBJ databases">
        <title>Oryza genome evolution.</title>
        <authorList>
            <person name="Wing R.A."/>
        </authorList>
    </citation>
    <scope>NUCLEOTIDE SEQUENCE</scope>
</reference>
<dbReference type="InterPro" id="IPR026961">
    <property type="entry name" value="PGG_dom"/>
</dbReference>
<protein>
    <recommendedName>
        <fullName evidence="9">PGG domain-containing protein</fullName>
    </recommendedName>
</protein>
<dbReference type="PANTHER" id="PTHR24186">
    <property type="entry name" value="PROTEIN PHOSPHATASE 1 REGULATORY SUBUNIT"/>
    <property type="match status" value="1"/>
</dbReference>
<dbReference type="Proteomes" id="UP000032180">
    <property type="component" value="Chromosome 9"/>
</dbReference>
<evidence type="ECO:0000313" key="10">
    <source>
        <dbReference type="EnsemblPlants" id="LPERR09G05010.1"/>
    </source>
</evidence>
<dbReference type="Pfam" id="PF13962">
    <property type="entry name" value="PGG"/>
    <property type="match status" value="1"/>
</dbReference>
<dbReference type="InterPro" id="IPR036770">
    <property type="entry name" value="Ankyrin_rpt-contain_sf"/>
</dbReference>
<keyword evidence="6 8" id="KW-0472">Membrane</keyword>
<dbReference type="AlphaFoldDB" id="A0A0D9XCX9"/>
<reference evidence="11" key="2">
    <citation type="submission" date="2013-12" db="EMBL/GenBank/DDBJ databases">
        <authorList>
            <person name="Yu Y."/>
            <person name="Lee S."/>
            <person name="de Baynast K."/>
            <person name="Wissotski M."/>
            <person name="Liu L."/>
            <person name="Talag J."/>
            <person name="Goicoechea J."/>
            <person name="Angelova A."/>
            <person name="Jetty R."/>
            <person name="Kudrna D."/>
            <person name="Golser W."/>
            <person name="Rivera L."/>
            <person name="Zhang J."/>
            <person name="Wing R."/>
        </authorList>
    </citation>
    <scope>NUCLEOTIDE SEQUENCE</scope>
</reference>
<keyword evidence="4 8" id="KW-1133">Transmembrane helix</keyword>
<evidence type="ECO:0000256" key="3">
    <source>
        <dbReference type="ARBA" id="ARBA00022737"/>
    </source>
</evidence>
<keyword evidence="11" id="KW-1185">Reference proteome</keyword>
<feature type="domain" description="PGG" evidence="9">
    <location>
        <begin position="459"/>
        <end position="549"/>
    </location>
</feature>
<evidence type="ECO:0000256" key="4">
    <source>
        <dbReference type="ARBA" id="ARBA00022989"/>
    </source>
</evidence>
<dbReference type="GO" id="GO:0005886">
    <property type="term" value="C:plasma membrane"/>
    <property type="evidence" value="ECO:0007669"/>
    <property type="project" value="TreeGrafter"/>
</dbReference>
<evidence type="ECO:0000256" key="2">
    <source>
        <dbReference type="ARBA" id="ARBA00022692"/>
    </source>
</evidence>
<dbReference type="PANTHER" id="PTHR24186:SF50">
    <property type="entry name" value="ANKYRIN REPEAT-CONTAINING PROTEIN ITN1-LIKE ISOFORM X1"/>
    <property type="match status" value="1"/>
</dbReference>
<dbReference type="STRING" id="77586.A0A0D9XCX9"/>
<evidence type="ECO:0000256" key="6">
    <source>
        <dbReference type="ARBA" id="ARBA00023136"/>
    </source>
</evidence>
<dbReference type="Gene3D" id="1.25.40.20">
    <property type="entry name" value="Ankyrin repeat-containing domain"/>
    <property type="match status" value="2"/>
</dbReference>
<feature type="transmembrane region" description="Helical" evidence="8">
    <location>
        <begin position="562"/>
        <end position="583"/>
    </location>
</feature>
<name>A0A0D9XCX9_9ORYZ</name>
<keyword evidence="2 8" id="KW-0812">Transmembrane</keyword>
<evidence type="ECO:0000313" key="11">
    <source>
        <dbReference type="Proteomes" id="UP000032180"/>
    </source>
</evidence>
<feature type="region of interest" description="Disordered" evidence="7">
    <location>
        <begin position="43"/>
        <end position="99"/>
    </location>
</feature>
<sequence length="650" mass="71868">MARDPLNSRRYAWIHSVILHLTPYHEGMIRIVVDPLKPKIIVDPQKPPTAESYTSPHKAEGDDQNSSGSYETVPRQNSPPRQLADTQGSTNGGTDQSDDNASIINAVLRENYLLHLVAESGDNEDYKKCATVILKKDFELISALDNKNETALDRATRAGHIKMASHLIHIALGTSVDVKKEMFSLHLMNHGRELSQKGENIIQMSPLYLAVSMGYSDIVDKLILTFGNTLPHYGPEGQNVLHAAAIRSVGDLYKSSPLHFAASVGVEGVTKLLIASLKKQKVEQQPDNEGMYPIHIASSVGAMDAINSLIDIDNLSSAAQGNSEGKTFLHIAVENRKRDVVEFVCREPRAKFLGILMGRVRPRQIFKDIVNMKDKDGNTALHLAVKKRDRTMFSYLLGNKYVELNYVNNEGYTPLDLASKIKTDHPFASRQNPTEWMIRALAHSGAHFSPQKQTHGDSLSRSTESVLVASVLIASLTFAAAFTMPGSYKTRSPKEGTPALGERFAFKAFLVADMFAFFFAVAATFSLAEYGTRGNVDPLSIIVAFALGVSVVMWDISVSATVIVGVLTSIFVLYGHVAIGHDLRLLRVMYHRFGLSFSCRLHPSTSAHLAWKSWWHKSIVVALLWDLVKLLWAYAFIYGLAKVAQGKQKE</sequence>